<dbReference type="EMBL" id="BQNB010020177">
    <property type="protein sequence ID" value="GJT93157.1"/>
    <property type="molecule type" value="Genomic_DNA"/>
</dbReference>
<proteinExistence type="predicted"/>
<evidence type="ECO:0000256" key="1">
    <source>
        <dbReference type="SAM" id="MobiDB-lite"/>
    </source>
</evidence>
<evidence type="ECO:0000313" key="3">
    <source>
        <dbReference type="Proteomes" id="UP001151760"/>
    </source>
</evidence>
<reference evidence="2" key="1">
    <citation type="journal article" date="2022" name="Int. J. Mol. Sci.">
        <title>Draft Genome of Tanacetum Coccineum: Genomic Comparison of Closely Related Tanacetum-Family Plants.</title>
        <authorList>
            <person name="Yamashiro T."/>
            <person name="Shiraishi A."/>
            <person name="Nakayama K."/>
            <person name="Satake H."/>
        </authorList>
    </citation>
    <scope>NUCLEOTIDE SEQUENCE</scope>
</reference>
<accession>A0ABQ5I194</accession>
<evidence type="ECO:0000313" key="2">
    <source>
        <dbReference type="EMBL" id="GJT93157.1"/>
    </source>
</evidence>
<protein>
    <submittedName>
        <fullName evidence="2">Uncharacterized protein</fullName>
    </submittedName>
</protein>
<feature type="compositionally biased region" description="Basic and acidic residues" evidence="1">
    <location>
        <begin position="15"/>
        <end position="31"/>
    </location>
</feature>
<sequence length="220" mass="24495">MDIGSDCSTPTLYSNEKEKNVIKEPQNKDTKFTPPLEEAVSPNCTALAADVEGVGVSKNVRRRLLASHSSMTMNANMISETSELHVGPAYIIENCGRSDDPVNASRLLTPSEKRVAFRPLSKTTIIKNHDITHGTIIPISKNFDGFRNIGNAAFRPLESKVPNPVTNYTMQCPMPIVMIWMQYDCNNTQRCNTSSLDGRKYSPLALEDLSLDHMETKLYD</sequence>
<keyword evidence="3" id="KW-1185">Reference proteome</keyword>
<gene>
    <name evidence="2" type="ORF">Tco_1082002</name>
</gene>
<dbReference type="Proteomes" id="UP001151760">
    <property type="component" value="Unassembled WGS sequence"/>
</dbReference>
<reference evidence="2" key="2">
    <citation type="submission" date="2022-01" db="EMBL/GenBank/DDBJ databases">
        <authorList>
            <person name="Yamashiro T."/>
            <person name="Shiraishi A."/>
            <person name="Satake H."/>
            <person name="Nakayama K."/>
        </authorList>
    </citation>
    <scope>NUCLEOTIDE SEQUENCE</scope>
</reference>
<feature type="region of interest" description="Disordered" evidence="1">
    <location>
        <begin position="1"/>
        <end position="37"/>
    </location>
</feature>
<comment type="caution">
    <text evidence="2">The sequence shown here is derived from an EMBL/GenBank/DDBJ whole genome shotgun (WGS) entry which is preliminary data.</text>
</comment>
<feature type="compositionally biased region" description="Polar residues" evidence="1">
    <location>
        <begin position="1"/>
        <end position="14"/>
    </location>
</feature>
<organism evidence="2 3">
    <name type="scientific">Tanacetum coccineum</name>
    <dbReference type="NCBI Taxonomy" id="301880"/>
    <lineage>
        <taxon>Eukaryota</taxon>
        <taxon>Viridiplantae</taxon>
        <taxon>Streptophyta</taxon>
        <taxon>Embryophyta</taxon>
        <taxon>Tracheophyta</taxon>
        <taxon>Spermatophyta</taxon>
        <taxon>Magnoliopsida</taxon>
        <taxon>eudicotyledons</taxon>
        <taxon>Gunneridae</taxon>
        <taxon>Pentapetalae</taxon>
        <taxon>asterids</taxon>
        <taxon>campanulids</taxon>
        <taxon>Asterales</taxon>
        <taxon>Asteraceae</taxon>
        <taxon>Asteroideae</taxon>
        <taxon>Anthemideae</taxon>
        <taxon>Anthemidinae</taxon>
        <taxon>Tanacetum</taxon>
    </lineage>
</organism>
<name>A0ABQ5I194_9ASTR</name>